<keyword evidence="6" id="KW-1185">Reference proteome</keyword>
<accession>A0A1H8RFG1</accession>
<dbReference type="STRING" id="394193.SAMN04489732_101757"/>
<dbReference type="PANTHER" id="PTHR12526:SF510">
    <property type="entry name" value="D-INOSITOL 3-PHOSPHATE GLYCOSYLTRANSFERASE"/>
    <property type="match status" value="1"/>
</dbReference>
<dbReference type="Pfam" id="PF00534">
    <property type="entry name" value="Glycos_transf_1"/>
    <property type="match status" value="1"/>
</dbReference>
<reference evidence="5 6" key="1">
    <citation type="submission" date="2016-10" db="EMBL/GenBank/DDBJ databases">
        <authorList>
            <person name="de Groot N.N."/>
        </authorList>
    </citation>
    <scope>NUCLEOTIDE SEQUENCE [LARGE SCALE GENOMIC DNA]</scope>
    <source>
        <strain evidence="5 6">DSM 44993</strain>
    </source>
</reference>
<dbReference type="Proteomes" id="UP000198582">
    <property type="component" value="Unassembled WGS sequence"/>
</dbReference>
<feature type="region of interest" description="Disordered" evidence="3">
    <location>
        <begin position="548"/>
        <end position="570"/>
    </location>
</feature>
<dbReference type="Gene3D" id="3.40.50.12580">
    <property type="match status" value="1"/>
</dbReference>
<sequence>MKTRPTIAVALHDGWYGCGTGAGYANYGFLEALADSLPAEARLVLLPVELSPDSWEHQAAWHDRARRLIDAEILPVDNGTGGQDRWGGLANFERLCEHTAERIRREVLPGSGPLLLIAFDVPFFGLPARLPRSVRAHTVLVPRSSGLIHTPDGAARIAWERAGLHAGLADGTRIGAISRYLDRHLREDYGIPPSSLISLRDGLSPSEWAAARSRRPDSGIPGEFLLAMGRAQPYKGFDDLLDAMTILRRRGRDLPHLVFAATGESPHPSGYQRSLMARADRLGVECTTLTRFTPQVAGLLTAPGLRGVVVPSRAEPFGRIPMEAFAAGAAPVITTTAGGLAEQVVDGHTGFACPPGSPAALAEALGRALDTDQRERATMRSRAFHQALRTYDQLGTVRRFLGETAPWLELPGADDRLRWLSSTEPAVLAGSPVSAVPPVKVPIGRQAGHWNTVVPQRLVLVVVHHATSLDRLLDVITVFDSDPRVQVVFSLNGSDPFQHGLQPLLDRLGAVLIPWHQAIETEFDLVIAANHGGLTEISSPLVIIPHGAGYTKNSPGNRKPETGNRKPETGNRSVFGLAPEWLLYNGQPIADSLVLSHEEQLSRLAAATPEALGTAVVAGDPCFDRILRSRHLRGQYRRALGVEPGQKLVTVATTWSKRSLMGSWPSLFRELLAALPADEYRVAASMHPNVWHGHGPWQVHTWLADCVRAGLLLAPPEEGWQALLIAADLVVGDYGAASCYAAGVGGPVLLAAFPEEEVAPGSAADRLGALAPRLHRHTPLRAQLDAAMRDHKTTALAPIREALTSCPGESAARLRTLFYGHLDLPEPGTPALIPVITLDPTTIPPRPAALADHVVLSLEETVTLSRFPADVSTGERADSHLDDALLVVHENHPRRDLLDRAAVILVDPAPDQRDRETALDDALHRNPGAALAAAAAGELTVVRSREGALATLKASDPVAASALVHEWRLAGRSLDTLPPVTTIAAGPRLITVELVSVLAEPAA</sequence>
<evidence type="ECO:0000256" key="2">
    <source>
        <dbReference type="ARBA" id="ARBA00022679"/>
    </source>
</evidence>
<keyword evidence="1" id="KW-0328">Glycosyltransferase</keyword>
<evidence type="ECO:0000313" key="5">
    <source>
        <dbReference type="EMBL" id="SEO64753.1"/>
    </source>
</evidence>
<dbReference type="PANTHER" id="PTHR12526">
    <property type="entry name" value="GLYCOSYLTRANSFERASE"/>
    <property type="match status" value="1"/>
</dbReference>
<dbReference type="SUPFAM" id="SSF53756">
    <property type="entry name" value="UDP-Glycosyltransferase/glycogen phosphorylase"/>
    <property type="match status" value="1"/>
</dbReference>
<evidence type="ECO:0000313" key="6">
    <source>
        <dbReference type="Proteomes" id="UP000198582"/>
    </source>
</evidence>
<dbReference type="OrthoDB" id="3661391at2"/>
<dbReference type="Gene3D" id="3.40.50.2000">
    <property type="entry name" value="Glycogen Phosphorylase B"/>
    <property type="match status" value="1"/>
</dbReference>
<protein>
    <submittedName>
        <fullName evidence="5">Glycosyltransferase involved in cell wall bisynthesis</fullName>
    </submittedName>
</protein>
<dbReference type="CDD" id="cd03801">
    <property type="entry name" value="GT4_PimA-like"/>
    <property type="match status" value="1"/>
</dbReference>
<evidence type="ECO:0000259" key="4">
    <source>
        <dbReference type="Pfam" id="PF00534"/>
    </source>
</evidence>
<gene>
    <name evidence="5" type="ORF">SAMN04489732_101757</name>
</gene>
<name>A0A1H8RFG1_9PSEU</name>
<organism evidence="5 6">
    <name type="scientific">Amycolatopsis saalfeldensis</name>
    <dbReference type="NCBI Taxonomy" id="394193"/>
    <lineage>
        <taxon>Bacteria</taxon>
        <taxon>Bacillati</taxon>
        <taxon>Actinomycetota</taxon>
        <taxon>Actinomycetes</taxon>
        <taxon>Pseudonocardiales</taxon>
        <taxon>Pseudonocardiaceae</taxon>
        <taxon>Amycolatopsis</taxon>
    </lineage>
</organism>
<feature type="domain" description="Glycosyl transferase family 1" evidence="4">
    <location>
        <begin position="223"/>
        <end position="383"/>
    </location>
</feature>
<dbReference type="RefSeq" id="WP_091612346.1">
    <property type="nucleotide sequence ID" value="NZ_FOEF01000001.1"/>
</dbReference>
<evidence type="ECO:0000256" key="3">
    <source>
        <dbReference type="SAM" id="MobiDB-lite"/>
    </source>
</evidence>
<proteinExistence type="predicted"/>
<feature type="compositionally biased region" description="Basic and acidic residues" evidence="3">
    <location>
        <begin position="558"/>
        <end position="569"/>
    </location>
</feature>
<dbReference type="EMBL" id="FOEF01000001">
    <property type="protein sequence ID" value="SEO64753.1"/>
    <property type="molecule type" value="Genomic_DNA"/>
</dbReference>
<dbReference type="GO" id="GO:0016757">
    <property type="term" value="F:glycosyltransferase activity"/>
    <property type="evidence" value="ECO:0007669"/>
    <property type="project" value="UniProtKB-KW"/>
</dbReference>
<keyword evidence="2 5" id="KW-0808">Transferase</keyword>
<dbReference type="AlphaFoldDB" id="A0A1H8RFG1"/>
<dbReference type="InterPro" id="IPR001296">
    <property type="entry name" value="Glyco_trans_1"/>
</dbReference>
<evidence type="ECO:0000256" key="1">
    <source>
        <dbReference type="ARBA" id="ARBA00022676"/>
    </source>
</evidence>
<dbReference type="InterPro" id="IPR043148">
    <property type="entry name" value="TagF_C"/>
</dbReference>